<evidence type="ECO:0008006" key="3">
    <source>
        <dbReference type="Google" id="ProtNLM"/>
    </source>
</evidence>
<sequence length="192" mass="20601">MSAATFFSVGHSTRPLQAFLDILHGAQVTQLADVRAFPSSRRFPQFDGRALAHSLAAVGIGYRHFRALGGRRAAQPGIDPQRNGHWRSTGFHNYADYALGADFGTALAELRALGSVGACAVMCAEADWRQCHRQIVCDHLLHHGHPVIHLIDGKRREPAVLNPAARSDAHGQLVYPADVAPAGPVTGDLFGG</sequence>
<protein>
    <recommendedName>
        <fullName evidence="3">DUF488 domain-containing protein</fullName>
    </recommendedName>
</protein>
<organism evidence="1 2">
    <name type="scientific">Xanthomonas graminis pv. arrhenatheri LMG 727</name>
    <dbReference type="NCBI Taxonomy" id="1195923"/>
    <lineage>
        <taxon>Bacteria</taxon>
        <taxon>Pseudomonadati</taxon>
        <taxon>Pseudomonadota</taxon>
        <taxon>Gammaproteobacteria</taxon>
        <taxon>Lysobacterales</taxon>
        <taxon>Lysobacteraceae</taxon>
        <taxon>Xanthomonas</taxon>
        <taxon>Xanthomonas translucens group</taxon>
        <taxon>Xanthomonas graminis</taxon>
    </lineage>
</organism>
<dbReference type="Proteomes" id="UP000046187">
    <property type="component" value="Unassembled WGS sequence"/>
</dbReference>
<dbReference type="PIRSF" id="PIRSF024492">
    <property type="entry name" value="UCP024492"/>
    <property type="match status" value="1"/>
</dbReference>
<accession>A0A0K2ZYW0</accession>
<dbReference type="PANTHER" id="PTHR39337">
    <property type="entry name" value="BLR5642 PROTEIN"/>
    <property type="match status" value="1"/>
</dbReference>
<dbReference type="AlphaFoldDB" id="A0A0K2ZYW0"/>
<name>A0A0K2ZYW0_9XANT</name>
<evidence type="ECO:0000313" key="1">
    <source>
        <dbReference type="EMBL" id="CTP89359.1"/>
    </source>
</evidence>
<dbReference type="InterPro" id="IPR014519">
    <property type="entry name" value="UCP024492"/>
</dbReference>
<dbReference type="Pfam" id="PF04343">
    <property type="entry name" value="DUF488"/>
    <property type="match status" value="1"/>
</dbReference>
<proteinExistence type="predicted"/>
<dbReference type="PANTHER" id="PTHR39337:SF1">
    <property type="entry name" value="BLR5642 PROTEIN"/>
    <property type="match status" value="1"/>
</dbReference>
<dbReference type="EMBL" id="CXOI01000046">
    <property type="protein sequence ID" value="CTP89359.1"/>
    <property type="molecule type" value="Genomic_DNA"/>
</dbReference>
<dbReference type="RefSeq" id="WP_053835791.1">
    <property type="nucleotide sequence ID" value="NZ_CXOI01000046.1"/>
</dbReference>
<gene>
    <name evidence="1" type="ORF">XTALMG727_2686</name>
</gene>
<evidence type="ECO:0000313" key="2">
    <source>
        <dbReference type="Proteomes" id="UP000046187"/>
    </source>
</evidence>
<keyword evidence="2" id="KW-1185">Reference proteome</keyword>
<reference evidence="2" key="1">
    <citation type="submission" date="2015-07" db="EMBL/GenBank/DDBJ databases">
        <authorList>
            <person name="Wibberg D."/>
        </authorList>
    </citation>
    <scope>NUCLEOTIDE SEQUENCE [LARGE SCALE GENOMIC DNA]</scope>
</reference>
<dbReference type="InterPro" id="IPR007438">
    <property type="entry name" value="DUF488"/>
</dbReference>